<dbReference type="EMBL" id="SHMP01000003">
    <property type="protein sequence ID" value="RZV12218.1"/>
    <property type="molecule type" value="Genomic_DNA"/>
</dbReference>
<dbReference type="GO" id="GO:0003899">
    <property type="term" value="F:DNA-directed RNA polymerase activity"/>
    <property type="evidence" value="ECO:0007669"/>
    <property type="project" value="UniProtKB-UniRule"/>
</dbReference>
<dbReference type="Gene3D" id="1.10.150.390">
    <property type="match status" value="1"/>
</dbReference>
<sequence>MTEVDYDVDDDTIAVVEDTDLPRRLKNEVYETLEAREDATVEDADELAKAVETRYLDTRVDPLDPVGTVSAQSIGEPGTQLTMNTFHYAGVAEIDVTQGLPRLIELVDARKTPDTPMMTVYLEGDYATERERAHEVVWKIEATKILALGDVSTNVADMRVQISLNEDTLKERLITPEEVAEIIEDSLGVKTIQQGTQIEFGPEEPSYRDLLQLVEELRDITFKGIEDISRVVIRREEMDDGSEEFVLYTEGSAFGDVLEIEGVDASRTTCNNIHEIRRNLGIEAAREAIIEETNNTLAEQGLDDVNVRHLMLVADMMTNRGEIESIGRHGISGSKDSVLARAAFEVTVNHLLNAAIHGEIDELDGVTENVIVGKPIKLGTGDVDLRMGSTTSGSSQAD</sequence>
<dbReference type="RefSeq" id="WP_130499501.1">
    <property type="nucleotide sequence ID" value="NZ_SHMP01000003.1"/>
</dbReference>
<accession>A0A482YEX7</accession>
<reference evidence="10 11" key="1">
    <citation type="submission" date="2019-02" db="EMBL/GenBank/DDBJ databases">
        <title>Genomic Encyclopedia of Archaeal and Bacterial Type Strains, Phase II (KMG-II): from individual species to whole genera.</title>
        <authorList>
            <person name="Goeker M."/>
        </authorList>
    </citation>
    <scope>NUCLEOTIDE SEQUENCE [LARGE SCALE GENOMIC DNA]</scope>
    <source>
        <strain evidence="10 11">DSM 18328</strain>
    </source>
</reference>
<evidence type="ECO:0000256" key="7">
    <source>
        <dbReference type="ARBA" id="ARBA00048552"/>
    </source>
</evidence>
<dbReference type="HAMAP" id="MF_00411">
    <property type="entry name" value="RNApol_arch_Rpo1C"/>
    <property type="match status" value="1"/>
</dbReference>
<evidence type="ECO:0000256" key="8">
    <source>
        <dbReference type="HAMAP-Rule" id="MF_00411"/>
    </source>
</evidence>
<keyword evidence="4 8" id="KW-0548">Nucleotidyltransferase</keyword>
<evidence type="ECO:0000256" key="3">
    <source>
        <dbReference type="ARBA" id="ARBA00022679"/>
    </source>
</evidence>
<dbReference type="Pfam" id="PF04998">
    <property type="entry name" value="RNA_pol_Rpb1_5"/>
    <property type="match status" value="1"/>
</dbReference>
<dbReference type="GO" id="GO:0003677">
    <property type="term" value="F:DNA binding"/>
    <property type="evidence" value="ECO:0007669"/>
    <property type="project" value="UniProtKB-UniRule"/>
</dbReference>
<dbReference type="GO" id="GO:0005737">
    <property type="term" value="C:cytoplasm"/>
    <property type="evidence" value="ECO:0007669"/>
    <property type="project" value="UniProtKB-SubCell"/>
</dbReference>
<dbReference type="InterPro" id="IPR045867">
    <property type="entry name" value="DNA-dir_RpoC_beta_prime"/>
</dbReference>
<protein>
    <recommendedName>
        <fullName evidence="8">DNA-directed RNA polymerase subunit Rpo1C</fullName>
        <ecNumber evidence="8">2.7.7.6</ecNumber>
    </recommendedName>
    <alternativeName>
        <fullName evidence="8">DNA-directed RNA polymerase subunit A''</fullName>
    </alternativeName>
</protein>
<comment type="similarity">
    <text evidence="8">Belongs to the RNA polymerase beta' chain family.</text>
</comment>
<dbReference type="CDD" id="cd06528">
    <property type="entry name" value="RNAP_A"/>
    <property type="match status" value="1"/>
</dbReference>
<name>A0A482YEX7_9EURY</name>
<evidence type="ECO:0000256" key="1">
    <source>
        <dbReference type="ARBA" id="ARBA00022478"/>
    </source>
</evidence>
<comment type="caution">
    <text evidence="10">The sequence shown here is derived from an EMBL/GenBank/DDBJ whole genome shotgun (WGS) entry which is preliminary data.</text>
</comment>
<dbReference type="InterPro" id="IPR007081">
    <property type="entry name" value="RNA_pol_Rpb1_5"/>
</dbReference>
<dbReference type="PANTHER" id="PTHR19376">
    <property type="entry name" value="DNA-DIRECTED RNA POLYMERASE"/>
    <property type="match status" value="1"/>
</dbReference>
<dbReference type="GO" id="GO:0000428">
    <property type="term" value="C:DNA-directed RNA polymerase complex"/>
    <property type="evidence" value="ECO:0007669"/>
    <property type="project" value="UniProtKB-KW"/>
</dbReference>
<dbReference type="GO" id="GO:0006351">
    <property type="term" value="P:DNA-templated transcription"/>
    <property type="evidence" value="ECO:0007669"/>
    <property type="project" value="UniProtKB-UniRule"/>
</dbReference>
<feature type="domain" description="RNA polymerase Rpb1" evidence="9">
    <location>
        <begin position="30"/>
        <end position="337"/>
    </location>
</feature>
<dbReference type="SUPFAM" id="SSF64484">
    <property type="entry name" value="beta and beta-prime subunits of DNA dependent RNA-polymerase"/>
    <property type="match status" value="1"/>
</dbReference>
<keyword evidence="1 8" id="KW-0240">DNA-directed RNA polymerase</keyword>
<keyword evidence="5 8" id="KW-0238">DNA-binding</keyword>
<dbReference type="NCBIfam" id="TIGR02389">
    <property type="entry name" value="RNA_pol_rpoA2"/>
    <property type="match status" value="1"/>
</dbReference>
<dbReference type="Proteomes" id="UP000291097">
    <property type="component" value="Unassembled WGS sequence"/>
</dbReference>
<proteinExistence type="inferred from homology"/>
<evidence type="ECO:0000256" key="6">
    <source>
        <dbReference type="ARBA" id="ARBA00023163"/>
    </source>
</evidence>
<dbReference type="PANTHER" id="PTHR19376:SF32">
    <property type="entry name" value="DNA-DIRECTED RNA POLYMERASE III SUBUNIT RPC1"/>
    <property type="match status" value="1"/>
</dbReference>
<comment type="function">
    <text evidence="8">DNA-dependent RNA polymerase (RNAP) catalyzes the transcription of DNA into RNA using the four ribonucleoside triphosphates as substrates. Forms part of the jaw domain.</text>
</comment>
<gene>
    <name evidence="8" type="primary">rpo1C</name>
    <name evidence="8" type="synonym">rpoA2</name>
    <name evidence="10" type="ORF">BDK88_1112</name>
</gene>
<keyword evidence="2 8" id="KW-0963">Cytoplasm</keyword>
<evidence type="ECO:0000313" key="11">
    <source>
        <dbReference type="Proteomes" id="UP000291097"/>
    </source>
</evidence>
<keyword evidence="3 8" id="KW-0808">Transferase</keyword>
<evidence type="ECO:0000256" key="5">
    <source>
        <dbReference type="ARBA" id="ARBA00023125"/>
    </source>
</evidence>
<evidence type="ECO:0000256" key="2">
    <source>
        <dbReference type="ARBA" id="ARBA00022490"/>
    </source>
</evidence>
<dbReference type="OrthoDB" id="372142at2157"/>
<dbReference type="InterPro" id="IPR012757">
    <property type="entry name" value="RPO1C"/>
</dbReference>
<dbReference type="EC" id="2.7.7.6" evidence="8"/>
<comment type="catalytic activity">
    <reaction evidence="7 8">
        <text>RNA(n) + a ribonucleoside 5'-triphosphate = RNA(n+1) + diphosphate</text>
        <dbReference type="Rhea" id="RHEA:21248"/>
        <dbReference type="Rhea" id="RHEA-COMP:14527"/>
        <dbReference type="Rhea" id="RHEA-COMP:17342"/>
        <dbReference type="ChEBI" id="CHEBI:33019"/>
        <dbReference type="ChEBI" id="CHEBI:61557"/>
        <dbReference type="ChEBI" id="CHEBI:140395"/>
        <dbReference type="EC" id="2.7.7.6"/>
    </reaction>
</comment>
<evidence type="ECO:0000313" key="10">
    <source>
        <dbReference type="EMBL" id="RZV12218.1"/>
    </source>
</evidence>
<comment type="subunit">
    <text evidence="8">Part of the RNA polymerase complex.</text>
</comment>
<keyword evidence="6 8" id="KW-0804">Transcription</keyword>
<evidence type="ECO:0000259" key="9">
    <source>
        <dbReference type="Pfam" id="PF04998"/>
    </source>
</evidence>
<organism evidence="10 11">
    <name type="scientific">Natrinema hispanicum</name>
    <dbReference type="NCBI Taxonomy" id="392421"/>
    <lineage>
        <taxon>Archaea</taxon>
        <taxon>Methanobacteriati</taxon>
        <taxon>Methanobacteriota</taxon>
        <taxon>Stenosarchaea group</taxon>
        <taxon>Halobacteria</taxon>
        <taxon>Halobacteriales</taxon>
        <taxon>Natrialbaceae</taxon>
        <taxon>Natrinema</taxon>
    </lineage>
</organism>
<dbReference type="AlphaFoldDB" id="A0A482YEX7"/>
<evidence type="ECO:0000256" key="4">
    <source>
        <dbReference type="ARBA" id="ARBA00022695"/>
    </source>
</evidence>
<comment type="subcellular location">
    <subcellularLocation>
        <location evidence="8">Cytoplasm</location>
    </subcellularLocation>
</comment>